<protein>
    <recommendedName>
        <fullName evidence="5">Magnesium chelatase</fullName>
    </recommendedName>
</protein>
<dbReference type="Gene3D" id="3.40.50.300">
    <property type="entry name" value="P-loop containing nucleotide triphosphate hydrolases"/>
    <property type="match status" value="1"/>
</dbReference>
<dbReference type="EMBL" id="MHIC01000017">
    <property type="protein sequence ID" value="OGY45233.1"/>
    <property type="molecule type" value="Genomic_DNA"/>
</dbReference>
<evidence type="ECO:0000259" key="2">
    <source>
        <dbReference type="Pfam" id="PF13335"/>
    </source>
</evidence>
<dbReference type="SUPFAM" id="SSF52540">
    <property type="entry name" value="P-loop containing nucleoside triphosphate hydrolases"/>
    <property type="match status" value="1"/>
</dbReference>
<reference evidence="3 4" key="1">
    <citation type="journal article" date="2016" name="Nat. Commun.">
        <title>Thousands of microbial genomes shed light on interconnected biogeochemical processes in an aquifer system.</title>
        <authorList>
            <person name="Anantharaman K."/>
            <person name="Brown C.T."/>
            <person name="Hug L.A."/>
            <person name="Sharon I."/>
            <person name="Castelle C.J."/>
            <person name="Probst A.J."/>
            <person name="Thomas B.C."/>
            <person name="Singh A."/>
            <person name="Wilkins M.J."/>
            <person name="Karaoz U."/>
            <person name="Brodie E.L."/>
            <person name="Williams K.H."/>
            <person name="Hubbard S.S."/>
            <person name="Banfield J.F."/>
        </authorList>
    </citation>
    <scope>NUCLEOTIDE SEQUENCE [LARGE SCALE GENOMIC DNA]</scope>
</reference>
<name>A0A1G1XYR4_9BACT</name>
<evidence type="ECO:0008006" key="5">
    <source>
        <dbReference type="Google" id="ProtNLM"/>
    </source>
</evidence>
<accession>A0A1G1XYR4</accession>
<organism evidence="3 4">
    <name type="scientific">Candidatus Buchananbacteria bacterium RIFCSPHIGHO2_01_FULL_39_8</name>
    <dbReference type="NCBI Taxonomy" id="1797533"/>
    <lineage>
        <taxon>Bacteria</taxon>
        <taxon>Candidatus Buchananiibacteriota</taxon>
    </lineage>
</organism>
<sequence>MRQPLEDGVISVSRASGTLQFPAKFILVAAMNPCPCGYLTDPDRNCSCSPSNIIKYQKRISGPLLDRIDLHVEVPKVKFDKLTSDQTSETSAEIRKRVEQARGFQQTRFKAVNIITNSEMSSRQVKELCQVDDKTVSLLRQAVSQLNLSARSYFRILKLARTIADLAGTEKIKLEHVAEALQYRPKVE</sequence>
<evidence type="ECO:0000313" key="3">
    <source>
        <dbReference type="EMBL" id="OGY45233.1"/>
    </source>
</evidence>
<proteinExistence type="predicted"/>
<evidence type="ECO:0000259" key="1">
    <source>
        <dbReference type="Pfam" id="PF01078"/>
    </source>
</evidence>
<dbReference type="InterPro" id="IPR045006">
    <property type="entry name" value="CHLI-like"/>
</dbReference>
<evidence type="ECO:0000313" key="4">
    <source>
        <dbReference type="Proteomes" id="UP000176241"/>
    </source>
</evidence>
<dbReference type="InterPro" id="IPR000523">
    <property type="entry name" value="Mg_chelatse_chII-like_cat_dom"/>
</dbReference>
<gene>
    <name evidence="3" type="ORF">A2731_01795</name>
</gene>
<feature type="domain" description="Magnesium chelatase ChlI-like catalytic" evidence="1">
    <location>
        <begin position="1"/>
        <end position="81"/>
    </location>
</feature>
<dbReference type="PANTHER" id="PTHR32039">
    <property type="entry name" value="MAGNESIUM-CHELATASE SUBUNIT CHLI"/>
    <property type="match status" value="1"/>
</dbReference>
<dbReference type="Proteomes" id="UP000176241">
    <property type="component" value="Unassembled WGS sequence"/>
</dbReference>
<dbReference type="Pfam" id="PF01078">
    <property type="entry name" value="Mg_chelatase"/>
    <property type="match status" value="1"/>
</dbReference>
<comment type="caution">
    <text evidence="3">The sequence shown here is derived from an EMBL/GenBank/DDBJ whole genome shotgun (WGS) entry which is preliminary data.</text>
</comment>
<dbReference type="InterPro" id="IPR027417">
    <property type="entry name" value="P-loop_NTPase"/>
</dbReference>
<dbReference type="InterPro" id="IPR025158">
    <property type="entry name" value="Mg_chelat-rel_C"/>
</dbReference>
<dbReference type="GO" id="GO:0005524">
    <property type="term" value="F:ATP binding"/>
    <property type="evidence" value="ECO:0007669"/>
    <property type="project" value="InterPro"/>
</dbReference>
<feature type="domain" description="Mg chelatase-related protein C-terminal" evidence="2">
    <location>
        <begin position="89"/>
        <end position="184"/>
    </location>
</feature>
<dbReference type="PANTHER" id="PTHR32039:SF7">
    <property type="entry name" value="COMPETENCE PROTEIN COMM"/>
    <property type="match status" value="1"/>
</dbReference>
<dbReference type="STRING" id="1797533.A2731_01795"/>
<dbReference type="Pfam" id="PF13335">
    <property type="entry name" value="Mg_chelatase_C"/>
    <property type="match status" value="1"/>
</dbReference>
<dbReference type="AlphaFoldDB" id="A0A1G1XYR4"/>